<keyword evidence="2" id="KW-1185">Reference proteome</keyword>
<gene>
    <name evidence="1" type="ORF">BJX63DRAFT_320836</name>
</gene>
<protein>
    <recommendedName>
        <fullName evidence="3">F-box domain-containing protein</fullName>
    </recommendedName>
</protein>
<proteinExistence type="predicted"/>
<reference evidence="1 2" key="1">
    <citation type="submission" date="2024-07" db="EMBL/GenBank/DDBJ databases">
        <title>Section-level genome sequencing and comparative genomics of Aspergillus sections Usti and Cavernicolus.</title>
        <authorList>
            <consortium name="Lawrence Berkeley National Laboratory"/>
            <person name="Nybo J.L."/>
            <person name="Vesth T.C."/>
            <person name="Theobald S."/>
            <person name="Frisvad J.C."/>
            <person name="Larsen T.O."/>
            <person name="Kjaerboelling I."/>
            <person name="Rothschild-Mancinelli K."/>
            <person name="Lyhne E.K."/>
            <person name="Kogle M.E."/>
            <person name="Barry K."/>
            <person name="Clum A."/>
            <person name="Na H."/>
            <person name="Ledsgaard L."/>
            <person name="Lin J."/>
            <person name="Lipzen A."/>
            <person name="Kuo A."/>
            <person name="Riley R."/>
            <person name="Mondo S."/>
            <person name="Labutti K."/>
            <person name="Haridas S."/>
            <person name="Pangalinan J."/>
            <person name="Salamov A.A."/>
            <person name="Simmons B.A."/>
            <person name="Magnuson J.K."/>
            <person name="Chen J."/>
            <person name="Drula E."/>
            <person name="Henrissat B."/>
            <person name="Wiebenga A."/>
            <person name="Lubbers R.J."/>
            <person name="Gomes A.C."/>
            <person name="Makela M.R."/>
            <person name="Stajich J."/>
            <person name="Grigoriev I.V."/>
            <person name="Mortensen U.H."/>
            <person name="De Vries R.P."/>
            <person name="Baker S.E."/>
            <person name="Andersen M.R."/>
        </authorList>
    </citation>
    <scope>NUCLEOTIDE SEQUENCE [LARGE SCALE GENOMIC DNA]</scope>
    <source>
        <strain evidence="1 2">CBS 588.65</strain>
    </source>
</reference>
<accession>A0ABR4H4E9</accession>
<organism evidence="1 2">
    <name type="scientific">Aspergillus granulosus</name>
    <dbReference type="NCBI Taxonomy" id="176169"/>
    <lineage>
        <taxon>Eukaryota</taxon>
        <taxon>Fungi</taxon>
        <taxon>Dikarya</taxon>
        <taxon>Ascomycota</taxon>
        <taxon>Pezizomycotina</taxon>
        <taxon>Eurotiomycetes</taxon>
        <taxon>Eurotiomycetidae</taxon>
        <taxon>Eurotiales</taxon>
        <taxon>Aspergillaceae</taxon>
        <taxon>Aspergillus</taxon>
        <taxon>Aspergillus subgen. Nidulantes</taxon>
    </lineage>
</organism>
<dbReference type="EMBL" id="JBFXLT010000073">
    <property type="protein sequence ID" value="KAL2810302.1"/>
    <property type="molecule type" value="Genomic_DNA"/>
</dbReference>
<dbReference type="Proteomes" id="UP001610334">
    <property type="component" value="Unassembled WGS sequence"/>
</dbReference>
<evidence type="ECO:0000313" key="1">
    <source>
        <dbReference type="EMBL" id="KAL2810302.1"/>
    </source>
</evidence>
<name>A0ABR4H4E9_9EURO</name>
<comment type="caution">
    <text evidence="1">The sequence shown here is derived from an EMBL/GenBank/DDBJ whole genome shotgun (WGS) entry which is preliminary data.</text>
</comment>
<evidence type="ECO:0000313" key="2">
    <source>
        <dbReference type="Proteomes" id="UP001610334"/>
    </source>
</evidence>
<sequence>MPHHPLSLGYDVCIGIFKDFSLPEIVCFERVNRRWKEFVREWMESSSTRLQLLTPWSSIASRAECNALSYVEIKRIIAMRHRLQNGHAASYTRLTHVSASPIHIQITAAGDSMAWKHVRSEKYPECKRERVDDRRRGQPDAFIYSKLPHQGDRPDGHEHEPLVQPTILLSLVEEIRGSVERFRTNAQGVLMINVKCWRQEWGKSRVIVYSPAENQLLWEYPNEYSNDYNYVVPLEIGREHIYCAVPSVFNRHDLVAYNFRTGEPVYQTTSLFLYNLPGTVHHPICLCKSPGKHGYHWQISGWSKLVAIGNSEEFLVQTSSRCPLGTEPLGIYENLSRRDEFLEPIVHNFDIVRASNGETR</sequence>
<evidence type="ECO:0008006" key="3">
    <source>
        <dbReference type="Google" id="ProtNLM"/>
    </source>
</evidence>